<dbReference type="RefSeq" id="WP_191038260.1">
    <property type="nucleotide sequence ID" value="NZ_JACXAA010000002.1"/>
</dbReference>
<evidence type="ECO:0000259" key="1">
    <source>
        <dbReference type="PROSITE" id="PS50930"/>
    </source>
</evidence>
<proteinExistence type="predicted"/>
<reference evidence="2" key="1">
    <citation type="submission" date="2020-09" db="EMBL/GenBank/DDBJ databases">
        <authorList>
            <person name="Kim M.K."/>
        </authorList>
    </citation>
    <scope>NUCLEOTIDE SEQUENCE</scope>
    <source>
        <strain evidence="2">BT704</strain>
    </source>
</reference>
<dbReference type="Gene3D" id="2.40.50.1020">
    <property type="entry name" value="LytTr DNA-binding domain"/>
    <property type="match status" value="1"/>
</dbReference>
<comment type="caution">
    <text evidence="2">The sequence shown here is derived from an EMBL/GenBank/DDBJ whole genome shotgun (WGS) entry which is preliminary data.</text>
</comment>
<dbReference type="EMBL" id="JACXAA010000002">
    <property type="protein sequence ID" value="MBD2752630.1"/>
    <property type="molecule type" value="Genomic_DNA"/>
</dbReference>
<dbReference type="InterPro" id="IPR007492">
    <property type="entry name" value="LytTR_DNA-bd_dom"/>
</dbReference>
<keyword evidence="3" id="KW-1185">Reference proteome</keyword>
<feature type="domain" description="HTH LytTR-type" evidence="1">
    <location>
        <begin position="20"/>
        <end position="123"/>
    </location>
</feature>
<dbReference type="PROSITE" id="PS50930">
    <property type="entry name" value="HTH_LYTTR"/>
    <property type="match status" value="1"/>
</dbReference>
<organism evidence="2 3">
    <name type="scientific">Spirosoma validum</name>
    <dbReference type="NCBI Taxonomy" id="2771355"/>
    <lineage>
        <taxon>Bacteria</taxon>
        <taxon>Pseudomonadati</taxon>
        <taxon>Bacteroidota</taxon>
        <taxon>Cytophagia</taxon>
        <taxon>Cytophagales</taxon>
        <taxon>Cytophagaceae</taxon>
        <taxon>Spirosoma</taxon>
    </lineage>
</organism>
<evidence type="ECO:0000313" key="3">
    <source>
        <dbReference type="Proteomes" id="UP000653797"/>
    </source>
</evidence>
<sequence length="126" mass="13942">MRSAITTYAPGVEAAPGRSLPVIIDRLPRLVLLASVVRIEAVGSRCQVCTQDGRLYPVAGTLVSLARLVPHFWQPHRSHLVNPAYVCCLPGSVRHQGRLLLKIGGWVPVSRRRKEAIYQRLKQLSA</sequence>
<dbReference type="Pfam" id="PF04397">
    <property type="entry name" value="LytTR"/>
    <property type="match status" value="1"/>
</dbReference>
<protein>
    <submittedName>
        <fullName evidence="2">LytTR family transcriptional regulator</fullName>
    </submittedName>
</protein>
<dbReference type="SMART" id="SM00850">
    <property type="entry name" value="LytTR"/>
    <property type="match status" value="1"/>
</dbReference>
<dbReference type="Proteomes" id="UP000653797">
    <property type="component" value="Unassembled WGS sequence"/>
</dbReference>
<gene>
    <name evidence="2" type="ORF">IC230_07005</name>
</gene>
<evidence type="ECO:0000313" key="2">
    <source>
        <dbReference type="EMBL" id="MBD2752630.1"/>
    </source>
</evidence>
<accession>A0A927AZA9</accession>
<name>A0A927AZA9_9BACT</name>
<dbReference type="GO" id="GO:0003677">
    <property type="term" value="F:DNA binding"/>
    <property type="evidence" value="ECO:0007669"/>
    <property type="project" value="InterPro"/>
</dbReference>
<dbReference type="AlphaFoldDB" id="A0A927AZA9"/>